<gene>
    <name evidence="4" type="ordered locus">Deba_0656</name>
</gene>
<dbReference type="Pfam" id="PF13487">
    <property type="entry name" value="HD_5"/>
    <property type="match status" value="1"/>
</dbReference>
<dbReference type="Gene3D" id="1.10.3210.10">
    <property type="entry name" value="Hypothetical protein af1432"/>
    <property type="match status" value="1"/>
</dbReference>
<dbReference type="PROSITE" id="PS51832">
    <property type="entry name" value="HD_GYP"/>
    <property type="match status" value="1"/>
</dbReference>
<sequence length="518" mass="57672">MAQAVSREKIKARILIVDDEPINIEIMSELFSLHGAETISASDGATALELARREMPDLVLLDVMMPGMNGYEVCRRLKADEVTRRLPVVMVTGLGQIDDKIKGLEAGADDFLSKPVHMAELVTRTRSLLRVKELNDDLEGAYRSLAGIASFTNNLLRDFDPYHFDMTRSLDGLMAFLLGSAAGAKMRPQRVLLFNAVDSNGWEGWVYNLEKGKVLRRALQNGVDESMLKPLFGGSGRKASGQVYLNLDEGQRQAMAEAPLWRLIGQLPPWRNIVAFRSPGVAVAALDVQKAVGPYDAQVLSAMVANIHFFLRTISSQVQEVERAFLYTIGALARAAETHDEDTGDHIMRVNGYAEALAQALGCEDEFCRVLAYSAQMHDVGKLHVHPDILRKPAGLDAREWEAVKLHTVYGARILGDDPRLAMAKEIALSHHEKWDGSGYPNGLAGEDIPLSGRITMMADVYDALRSARPYKRPFDHQASVDIIRRGDERLRPGHFDPRVLEAFLDNHRLFDEIFARY</sequence>
<name>E1QEP2_DESB2</name>
<evidence type="ECO:0000256" key="1">
    <source>
        <dbReference type="PROSITE-ProRule" id="PRU00169"/>
    </source>
</evidence>
<keyword evidence="1" id="KW-0597">Phosphoprotein</keyword>
<dbReference type="STRING" id="644282.Deba_0656"/>
<dbReference type="AlphaFoldDB" id="E1QEP2"/>
<dbReference type="PANTHER" id="PTHR45228">
    <property type="entry name" value="CYCLIC DI-GMP PHOSPHODIESTERASE TM_0186-RELATED"/>
    <property type="match status" value="1"/>
</dbReference>
<dbReference type="GO" id="GO:0000160">
    <property type="term" value="P:phosphorelay signal transduction system"/>
    <property type="evidence" value="ECO:0007669"/>
    <property type="project" value="InterPro"/>
</dbReference>
<dbReference type="KEGG" id="dbr:Deba_0656"/>
<dbReference type="OrthoDB" id="9776250at2"/>
<protein>
    <submittedName>
        <fullName evidence="4">Response regulator receiver modulated metal dependent phosphohydrolase</fullName>
    </submittedName>
</protein>
<dbReference type="EMBL" id="CP002085">
    <property type="protein sequence ID" value="ADK84028.1"/>
    <property type="molecule type" value="Genomic_DNA"/>
</dbReference>
<dbReference type="InterPro" id="IPR003607">
    <property type="entry name" value="HD/PDEase_dom"/>
</dbReference>
<evidence type="ECO:0000259" key="2">
    <source>
        <dbReference type="PROSITE" id="PS50110"/>
    </source>
</evidence>
<dbReference type="PANTHER" id="PTHR45228:SF8">
    <property type="entry name" value="TWO-COMPONENT RESPONSE REGULATOR-RELATED"/>
    <property type="match status" value="1"/>
</dbReference>
<dbReference type="HOGENOM" id="CLU_000445_92_10_7"/>
<keyword evidence="5" id="KW-1185">Reference proteome</keyword>
<accession>E1QEP2</accession>
<reference evidence="4 5" key="1">
    <citation type="journal article" date="2010" name="Stand. Genomic Sci.">
        <title>Complete genome sequence of Desulfarculus baarsii type strain (2st14).</title>
        <authorList>
            <person name="Sun H."/>
            <person name="Spring S."/>
            <person name="Lapidus A."/>
            <person name="Davenport K."/>
            <person name="Del Rio T.G."/>
            <person name="Tice H."/>
            <person name="Nolan M."/>
            <person name="Copeland A."/>
            <person name="Cheng J.F."/>
            <person name="Lucas S."/>
            <person name="Tapia R."/>
            <person name="Goodwin L."/>
            <person name="Pitluck S."/>
            <person name="Ivanova N."/>
            <person name="Pagani I."/>
            <person name="Mavromatis K."/>
            <person name="Ovchinnikova G."/>
            <person name="Pati A."/>
            <person name="Chen A."/>
            <person name="Palaniappan K."/>
            <person name="Hauser L."/>
            <person name="Chang Y.J."/>
            <person name="Jeffries C.D."/>
            <person name="Detter J.C."/>
            <person name="Han C."/>
            <person name="Rohde M."/>
            <person name="Brambilla E."/>
            <person name="Goker M."/>
            <person name="Woyke T."/>
            <person name="Bristow J."/>
            <person name="Eisen J.A."/>
            <person name="Markowitz V."/>
            <person name="Hugenholtz P."/>
            <person name="Kyrpides N.C."/>
            <person name="Klenk H.P."/>
            <person name="Land M."/>
        </authorList>
    </citation>
    <scope>NUCLEOTIDE SEQUENCE [LARGE SCALE GENOMIC DNA]</scope>
    <source>
        <strain evidence="5">ATCC 33931 / DSM 2075 / LMG 7858 / VKM B-1802 / 2st14</strain>
    </source>
</reference>
<evidence type="ECO:0000313" key="4">
    <source>
        <dbReference type="EMBL" id="ADK84028.1"/>
    </source>
</evidence>
<dbReference type="RefSeq" id="WP_013257483.1">
    <property type="nucleotide sequence ID" value="NC_014365.1"/>
</dbReference>
<feature type="modified residue" description="4-aspartylphosphate" evidence="1">
    <location>
        <position position="62"/>
    </location>
</feature>
<dbReference type="Proteomes" id="UP000009047">
    <property type="component" value="Chromosome"/>
</dbReference>
<evidence type="ECO:0000313" key="5">
    <source>
        <dbReference type="Proteomes" id="UP000009047"/>
    </source>
</evidence>
<evidence type="ECO:0000259" key="3">
    <source>
        <dbReference type="PROSITE" id="PS51832"/>
    </source>
</evidence>
<dbReference type="PROSITE" id="PS50110">
    <property type="entry name" value="RESPONSE_REGULATORY"/>
    <property type="match status" value="1"/>
</dbReference>
<organism evidence="4 5">
    <name type="scientific">Desulfarculus baarsii (strain ATCC 33931 / DSM 2075 / LMG 7858 / VKM B-1802 / 2st14)</name>
    <dbReference type="NCBI Taxonomy" id="644282"/>
    <lineage>
        <taxon>Bacteria</taxon>
        <taxon>Pseudomonadati</taxon>
        <taxon>Thermodesulfobacteriota</taxon>
        <taxon>Desulfarculia</taxon>
        <taxon>Desulfarculales</taxon>
        <taxon>Desulfarculaceae</taxon>
        <taxon>Desulfarculus</taxon>
    </lineage>
</organism>
<feature type="domain" description="Response regulatory" evidence="2">
    <location>
        <begin position="13"/>
        <end position="129"/>
    </location>
</feature>
<proteinExistence type="predicted"/>
<dbReference type="CDD" id="cd00077">
    <property type="entry name" value="HDc"/>
    <property type="match status" value="1"/>
</dbReference>
<dbReference type="Pfam" id="PF00072">
    <property type="entry name" value="Response_reg"/>
    <property type="match status" value="1"/>
</dbReference>
<dbReference type="Gene3D" id="3.40.50.2300">
    <property type="match status" value="1"/>
</dbReference>
<dbReference type="InterPro" id="IPR011006">
    <property type="entry name" value="CheY-like_superfamily"/>
</dbReference>
<dbReference type="eggNOG" id="COG0745">
    <property type="taxonomic scope" value="Bacteria"/>
</dbReference>
<dbReference type="InterPro" id="IPR001789">
    <property type="entry name" value="Sig_transdc_resp-reg_receiver"/>
</dbReference>
<dbReference type="InterPro" id="IPR052020">
    <property type="entry name" value="Cyclic_di-GMP/3'3'-cGAMP_PDE"/>
</dbReference>
<dbReference type="SMART" id="SM00448">
    <property type="entry name" value="REC"/>
    <property type="match status" value="1"/>
</dbReference>
<dbReference type="SMART" id="SM00471">
    <property type="entry name" value="HDc"/>
    <property type="match status" value="1"/>
</dbReference>
<dbReference type="CDD" id="cd17538">
    <property type="entry name" value="REC_D1_PleD-like"/>
    <property type="match status" value="1"/>
</dbReference>
<dbReference type="SUPFAM" id="SSF52172">
    <property type="entry name" value="CheY-like"/>
    <property type="match status" value="1"/>
</dbReference>
<dbReference type="InterPro" id="IPR037522">
    <property type="entry name" value="HD_GYP_dom"/>
</dbReference>
<dbReference type="SUPFAM" id="SSF109604">
    <property type="entry name" value="HD-domain/PDEase-like"/>
    <property type="match status" value="1"/>
</dbReference>
<feature type="domain" description="HD-GYP" evidence="3">
    <location>
        <begin position="321"/>
        <end position="518"/>
    </location>
</feature>
<dbReference type="eggNOG" id="COG3437">
    <property type="taxonomic scope" value="Bacteria"/>
</dbReference>